<sequence length="376" mass="42978">MDSNLTVKINPHVETALLGDQAQQYDMIVFSNIEWQCVYQRPQHIVNRMAETMKILYIEEPSYNSKIKKAGNLTVIKERLHVLKPNVGSIESIAEILPLYIKNTHIPMGWFYDPAFCPLLESFQFDTIVYDCMNELSTVKNADKQLIDQEKYLMANADIVFTNGESLYELKKQIHNNVHYFPSSVDERHFSKALQNISIPADIGDIPSTIAGFYGTIDDRIDLNLLKQTAQKLPDVSFVMIGPVRKIEESTLPQASNIYYLGAKCYDELPHYLKAFDIAMMPFVLNDTTKYINPAKTLEYMAARKPIISTKIVDIARNCNNCINLIETADEFATAIQDLANKDLKNLESDYRKVLDTTSWDTTVNQMKSIIKFFAK</sequence>
<accession>A0ABX7QF20</accession>
<name>A0ABX7QF20_9FLAO</name>
<keyword evidence="2" id="KW-1185">Reference proteome</keyword>
<gene>
    <name evidence="1" type="ORF">J0383_00185</name>
</gene>
<dbReference type="PANTHER" id="PTHR12526:SF630">
    <property type="entry name" value="GLYCOSYLTRANSFERASE"/>
    <property type="match status" value="1"/>
</dbReference>
<evidence type="ECO:0000313" key="1">
    <source>
        <dbReference type="EMBL" id="QSW89249.1"/>
    </source>
</evidence>
<reference evidence="1 2" key="1">
    <citation type="submission" date="2021-03" db="EMBL/GenBank/DDBJ databases">
        <title>Flavobacterium kribbensis sp. nov, an endophytic bacteria, isolated from soybean.</title>
        <authorList>
            <person name="Lee J."/>
            <person name="Seo J."/>
        </authorList>
    </citation>
    <scope>NUCLEOTIDE SEQUENCE [LARGE SCALE GENOMIC DNA]</scope>
    <source>
        <strain evidence="1 2">BB8</strain>
    </source>
</reference>
<dbReference type="SUPFAM" id="SSF53756">
    <property type="entry name" value="UDP-Glycosyltransferase/glycogen phosphorylase"/>
    <property type="match status" value="1"/>
</dbReference>
<protein>
    <submittedName>
        <fullName evidence="1">Glycosyltransferase</fullName>
    </submittedName>
</protein>
<dbReference type="Pfam" id="PF13692">
    <property type="entry name" value="Glyco_trans_1_4"/>
    <property type="match status" value="1"/>
</dbReference>
<evidence type="ECO:0000313" key="2">
    <source>
        <dbReference type="Proteomes" id="UP000663440"/>
    </source>
</evidence>
<dbReference type="Gene3D" id="3.40.50.2000">
    <property type="entry name" value="Glycogen Phosphorylase B"/>
    <property type="match status" value="1"/>
</dbReference>
<dbReference type="PANTHER" id="PTHR12526">
    <property type="entry name" value="GLYCOSYLTRANSFERASE"/>
    <property type="match status" value="1"/>
</dbReference>
<dbReference type="RefSeq" id="WP_207296443.1">
    <property type="nucleotide sequence ID" value="NZ_CP071448.1"/>
</dbReference>
<organism evidence="1 2">
    <name type="scientific">Flavobacterium endoglycinae</name>
    <dbReference type="NCBI Taxonomy" id="2816357"/>
    <lineage>
        <taxon>Bacteria</taxon>
        <taxon>Pseudomonadati</taxon>
        <taxon>Bacteroidota</taxon>
        <taxon>Flavobacteriia</taxon>
        <taxon>Flavobacteriales</taxon>
        <taxon>Flavobacteriaceae</taxon>
        <taxon>Flavobacterium</taxon>
    </lineage>
</organism>
<dbReference type="Proteomes" id="UP000663440">
    <property type="component" value="Chromosome"/>
</dbReference>
<dbReference type="EMBL" id="CP071448">
    <property type="protein sequence ID" value="QSW89249.1"/>
    <property type="molecule type" value="Genomic_DNA"/>
</dbReference>
<proteinExistence type="predicted"/>